<reference evidence="2 3" key="1">
    <citation type="submission" date="2017-09" db="EMBL/GenBank/DDBJ databases">
        <title>Depth-based differentiation of microbial function through sediment-hosted aquifers and enrichment of novel symbionts in the deep terrestrial subsurface.</title>
        <authorList>
            <person name="Probst A.J."/>
            <person name="Ladd B."/>
            <person name="Jarett J.K."/>
            <person name="Geller-Mcgrath D.E."/>
            <person name="Sieber C.M."/>
            <person name="Emerson J.B."/>
            <person name="Anantharaman K."/>
            <person name="Thomas B.C."/>
            <person name="Malmstrom R."/>
            <person name="Stieglmeier M."/>
            <person name="Klingl A."/>
            <person name="Woyke T."/>
            <person name="Ryan C.M."/>
            <person name="Banfield J.F."/>
        </authorList>
    </citation>
    <scope>NUCLEOTIDE SEQUENCE [LARGE SCALE GENOMIC DNA]</scope>
    <source>
        <strain evidence="2">CG23_combo_of_CG06-09_8_20_14_all_38_19</strain>
    </source>
</reference>
<proteinExistence type="predicted"/>
<protein>
    <submittedName>
        <fullName evidence="2">Uncharacterized protein</fullName>
    </submittedName>
</protein>
<dbReference type="AlphaFoldDB" id="A0A2G9YWY6"/>
<evidence type="ECO:0000313" key="2">
    <source>
        <dbReference type="EMBL" id="PIP23712.1"/>
    </source>
</evidence>
<comment type="caution">
    <text evidence="2">The sequence shown here is derived from an EMBL/GenBank/DDBJ whole genome shotgun (WGS) entry which is preliminary data.</text>
</comment>
<dbReference type="Proteomes" id="UP000230273">
    <property type="component" value="Unassembled WGS sequence"/>
</dbReference>
<feature type="transmembrane region" description="Helical" evidence="1">
    <location>
        <begin position="12"/>
        <end position="34"/>
    </location>
</feature>
<sequence length="119" mass="13619">MKPKKFINTKTILGGLLASLSFQVFLGSVIGYFFGKFFSGERTGDPCANPFRSWKFDIGKYKVHVHHWLICSLILATAVIWHYLPVFKFSFGFLGGVIFQGISCYEDWKKIVVKKNCKK</sequence>
<name>A0A2G9YWY6_9BACT</name>
<evidence type="ECO:0000313" key="3">
    <source>
        <dbReference type="Proteomes" id="UP000230273"/>
    </source>
</evidence>
<keyword evidence="1" id="KW-0472">Membrane</keyword>
<feature type="transmembrane region" description="Helical" evidence="1">
    <location>
        <begin position="65"/>
        <end position="84"/>
    </location>
</feature>
<keyword evidence="1" id="KW-0812">Transmembrane</keyword>
<organism evidence="2 3">
    <name type="scientific">Candidatus Nealsonbacteria bacterium CG23_combo_of_CG06-09_8_20_14_all_38_19</name>
    <dbReference type="NCBI Taxonomy" id="1974721"/>
    <lineage>
        <taxon>Bacteria</taxon>
        <taxon>Candidatus Nealsoniibacteriota</taxon>
    </lineage>
</organism>
<keyword evidence="1" id="KW-1133">Transmembrane helix</keyword>
<accession>A0A2G9YWY6</accession>
<evidence type="ECO:0000256" key="1">
    <source>
        <dbReference type="SAM" id="Phobius"/>
    </source>
</evidence>
<gene>
    <name evidence="2" type="ORF">COX36_01860</name>
</gene>
<dbReference type="EMBL" id="PCRP01000029">
    <property type="protein sequence ID" value="PIP23712.1"/>
    <property type="molecule type" value="Genomic_DNA"/>
</dbReference>